<dbReference type="AlphaFoldDB" id="A0A379W680"/>
<proteinExistence type="predicted"/>
<reference evidence="1 2" key="1">
    <citation type="submission" date="2018-06" db="EMBL/GenBank/DDBJ databases">
        <authorList>
            <consortium name="Pathogen Informatics"/>
            <person name="Doyle S."/>
        </authorList>
    </citation>
    <scope>NUCLEOTIDE SEQUENCE [LARGE SCALE GENOMIC DNA]</scope>
    <source>
        <strain evidence="1 2">NCTC8258</strain>
    </source>
</reference>
<protein>
    <submittedName>
        <fullName evidence="1">Uncharacterized protein</fullName>
    </submittedName>
</protein>
<organism evidence="1 2">
    <name type="scientific">Salmonella enterica I</name>
    <dbReference type="NCBI Taxonomy" id="59201"/>
    <lineage>
        <taxon>Bacteria</taxon>
        <taxon>Pseudomonadati</taxon>
        <taxon>Pseudomonadota</taxon>
        <taxon>Gammaproteobacteria</taxon>
        <taxon>Enterobacterales</taxon>
        <taxon>Enterobacteriaceae</taxon>
        <taxon>Salmonella</taxon>
    </lineage>
</organism>
<accession>A0A379W680</accession>
<evidence type="ECO:0000313" key="1">
    <source>
        <dbReference type="EMBL" id="SUH14195.1"/>
    </source>
</evidence>
<evidence type="ECO:0000313" key="2">
    <source>
        <dbReference type="Proteomes" id="UP000255509"/>
    </source>
</evidence>
<sequence length="136" mass="15610">MRFLPLAGSTHFTTSAFIQRQLNFVQAARKILFGNIAELEARQRRDSVAQRTQEKLPLQGIAVSRGAIQVIADNGEFHLIRRRQRCFLRRQVERHPLRHKVFHVEIPTPQQIIAGVGADMPQAGRRVDIQRIIQTV</sequence>
<dbReference type="Proteomes" id="UP000255509">
    <property type="component" value="Unassembled WGS sequence"/>
</dbReference>
<gene>
    <name evidence="1" type="ORF">NCTC8258_01876</name>
</gene>
<name>A0A379W680_SALET</name>
<dbReference type="EMBL" id="UGXS01000004">
    <property type="protein sequence ID" value="SUH14195.1"/>
    <property type="molecule type" value="Genomic_DNA"/>
</dbReference>